<gene>
    <name evidence="1" type="ORF">TSPI_08218</name>
</gene>
<protein>
    <submittedName>
        <fullName evidence="1">Protein argonaute</fullName>
    </submittedName>
</protein>
<accession>A0ABR3KIH3</accession>
<dbReference type="EMBL" id="JBEUSY010000367">
    <property type="protein sequence ID" value="KAL1236670.1"/>
    <property type="molecule type" value="Genomic_DNA"/>
</dbReference>
<sequence length="68" mass="7731">MSATTNMSGCFVCRLLLERHEECDCWLSLQNLVVYLLAILRISTGVSSARIVQFRAPSRILAVERPYE</sequence>
<evidence type="ECO:0000313" key="1">
    <source>
        <dbReference type="EMBL" id="KAL1236670.1"/>
    </source>
</evidence>
<proteinExistence type="predicted"/>
<reference evidence="1 2" key="1">
    <citation type="submission" date="2024-07" db="EMBL/GenBank/DDBJ databases">
        <title>Enhanced genomic and transcriptomic resources for Trichinella pseudospiralis and T. spiralis underpin the discovery of pronounced molecular differences between stages and species.</title>
        <authorList>
            <person name="Pasi K.K."/>
            <person name="La Rosa G."/>
            <person name="Gomez-Morales M.A."/>
            <person name="Tosini F."/>
            <person name="Sumanam S."/>
            <person name="Young N.D."/>
            <person name="Chang B.C."/>
            <person name="Robin G.B."/>
        </authorList>
    </citation>
    <scope>NUCLEOTIDE SEQUENCE [LARGE SCALE GENOMIC DNA]</scope>
    <source>
        <strain evidence="1">ISS534</strain>
    </source>
</reference>
<evidence type="ECO:0000313" key="2">
    <source>
        <dbReference type="Proteomes" id="UP001558632"/>
    </source>
</evidence>
<dbReference type="Proteomes" id="UP001558632">
    <property type="component" value="Unassembled WGS sequence"/>
</dbReference>
<name>A0ABR3KIH3_TRISP</name>
<organism evidence="1 2">
    <name type="scientific">Trichinella spiralis</name>
    <name type="common">Trichina worm</name>
    <dbReference type="NCBI Taxonomy" id="6334"/>
    <lineage>
        <taxon>Eukaryota</taxon>
        <taxon>Metazoa</taxon>
        <taxon>Ecdysozoa</taxon>
        <taxon>Nematoda</taxon>
        <taxon>Enoplea</taxon>
        <taxon>Dorylaimia</taxon>
        <taxon>Trichinellida</taxon>
        <taxon>Trichinellidae</taxon>
        <taxon>Trichinella</taxon>
    </lineage>
</organism>
<comment type="caution">
    <text evidence="1">The sequence shown here is derived from an EMBL/GenBank/DDBJ whole genome shotgun (WGS) entry which is preliminary data.</text>
</comment>
<keyword evidence="2" id="KW-1185">Reference proteome</keyword>